<feature type="coiled-coil region" evidence="1">
    <location>
        <begin position="116"/>
        <end position="188"/>
    </location>
</feature>
<proteinExistence type="predicted"/>
<organism evidence="3 4">
    <name type="scientific">Kalanchoe fedtschenkoi</name>
    <name type="common">Lavender scallops</name>
    <name type="synonym">South American air plant</name>
    <dbReference type="NCBI Taxonomy" id="63787"/>
    <lineage>
        <taxon>Eukaryota</taxon>
        <taxon>Viridiplantae</taxon>
        <taxon>Streptophyta</taxon>
        <taxon>Embryophyta</taxon>
        <taxon>Tracheophyta</taxon>
        <taxon>Spermatophyta</taxon>
        <taxon>Magnoliopsida</taxon>
        <taxon>eudicotyledons</taxon>
        <taxon>Gunneridae</taxon>
        <taxon>Pentapetalae</taxon>
        <taxon>Saxifragales</taxon>
        <taxon>Crassulaceae</taxon>
        <taxon>Kalanchoe</taxon>
    </lineage>
</organism>
<protein>
    <recommendedName>
        <fullName evidence="5">Protein CHUP1, chloroplastic</fullName>
    </recommendedName>
</protein>
<feature type="compositionally biased region" description="Polar residues" evidence="2">
    <location>
        <begin position="40"/>
        <end position="49"/>
    </location>
</feature>
<accession>A0A7N0UAM2</accession>
<sequence>MEAFRPYLLKAGSSFALGALAAAAYVYLRVAARRTENDNPESPSSSVRGSNKLKDVDEDAQEHEEDEDFHSAESTACEEREKANGDQVGLGLKEVILGLVDRINELEARFQRYQSMKEYEGLLVELQNELRLEAARGDSLEKEVSSLEAEAMRVRDWETYGLRLLQEARNLEQENGVLKKKVKRLSRRCKEGARVVSEQRLRIQESEAMIMKSREEVAKGADVANKMDEEIGELQLVVDGLRREKVELTDKLEIAEASLTLKHEGEMITMDEYKHIINELEKLQKEFTAEVNELVYLRWTNACLRHQLMQLHERDIGPGLVPAGSVGEQHELLELDLHRELDRLAMERENSASPEVKTERESKRRALLKKLKGWVDGNHHGKMRLKASKNDAKCFGKHFASDWVEEHVHGKRSFISA</sequence>
<reference evidence="3" key="1">
    <citation type="submission" date="2021-01" db="UniProtKB">
        <authorList>
            <consortium name="EnsemblPlants"/>
        </authorList>
    </citation>
    <scope>IDENTIFICATION</scope>
</reference>
<keyword evidence="1" id="KW-0175">Coiled coil</keyword>
<dbReference type="EnsemblPlants" id="Kaladp0059s0118.1.v1.1">
    <property type="protein sequence ID" value="Kaladp0059s0118.1.v1.1"/>
    <property type="gene ID" value="Kaladp0059s0118.v1.1"/>
</dbReference>
<name>A0A7N0UAM2_KALFE</name>
<dbReference type="AlphaFoldDB" id="A0A7N0UAM2"/>
<evidence type="ECO:0000256" key="2">
    <source>
        <dbReference type="SAM" id="MobiDB-lite"/>
    </source>
</evidence>
<evidence type="ECO:0000256" key="1">
    <source>
        <dbReference type="SAM" id="Coils"/>
    </source>
</evidence>
<feature type="region of interest" description="Disordered" evidence="2">
    <location>
        <begin position="34"/>
        <end position="84"/>
    </location>
</feature>
<evidence type="ECO:0000313" key="4">
    <source>
        <dbReference type="Proteomes" id="UP000594263"/>
    </source>
</evidence>
<evidence type="ECO:0000313" key="3">
    <source>
        <dbReference type="EnsemblPlants" id="Kaladp0059s0118.1.v1.1"/>
    </source>
</evidence>
<dbReference type="OMA" id="ENWFLEG"/>
<dbReference type="Gramene" id="Kaladp0059s0118.1.v1.1">
    <property type="protein sequence ID" value="Kaladp0059s0118.1.v1.1"/>
    <property type="gene ID" value="Kaladp0059s0118.v1.1"/>
</dbReference>
<feature type="compositionally biased region" description="Acidic residues" evidence="2">
    <location>
        <begin position="56"/>
        <end position="68"/>
    </location>
</feature>
<keyword evidence="4" id="KW-1185">Reference proteome</keyword>
<dbReference type="Proteomes" id="UP000594263">
    <property type="component" value="Unplaced"/>
</dbReference>
<evidence type="ECO:0008006" key="5">
    <source>
        <dbReference type="Google" id="ProtNLM"/>
    </source>
</evidence>
<feature type="coiled-coil region" evidence="1">
    <location>
        <begin position="224"/>
        <end position="293"/>
    </location>
</feature>